<reference evidence="1" key="1">
    <citation type="submission" date="2020-05" db="EMBL/GenBank/DDBJ databases">
        <title>Large-scale comparative analyses of tick genomes elucidate their genetic diversity and vector capacities.</title>
        <authorList>
            <person name="Jia N."/>
            <person name="Wang J."/>
            <person name="Shi W."/>
            <person name="Du L."/>
            <person name="Sun Y."/>
            <person name="Zhan W."/>
            <person name="Jiang J."/>
            <person name="Wang Q."/>
            <person name="Zhang B."/>
            <person name="Ji P."/>
            <person name="Sakyi L.B."/>
            <person name="Cui X."/>
            <person name="Yuan T."/>
            <person name="Jiang B."/>
            <person name="Yang W."/>
            <person name="Lam T.T.-Y."/>
            <person name="Chang Q."/>
            <person name="Ding S."/>
            <person name="Wang X."/>
            <person name="Zhu J."/>
            <person name="Ruan X."/>
            <person name="Zhao L."/>
            <person name="Wei J."/>
            <person name="Que T."/>
            <person name="Du C."/>
            <person name="Cheng J."/>
            <person name="Dai P."/>
            <person name="Han X."/>
            <person name="Huang E."/>
            <person name="Gao Y."/>
            <person name="Liu J."/>
            <person name="Shao H."/>
            <person name="Ye R."/>
            <person name="Li L."/>
            <person name="Wei W."/>
            <person name="Wang X."/>
            <person name="Wang C."/>
            <person name="Yang T."/>
            <person name="Huo Q."/>
            <person name="Li W."/>
            <person name="Guo W."/>
            <person name="Chen H."/>
            <person name="Zhou L."/>
            <person name="Ni X."/>
            <person name="Tian J."/>
            <person name="Zhou Y."/>
            <person name="Sheng Y."/>
            <person name="Liu T."/>
            <person name="Pan Y."/>
            <person name="Xia L."/>
            <person name="Li J."/>
            <person name="Zhao F."/>
            <person name="Cao W."/>
        </authorList>
    </citation>
    <scope>NUCLEOTIDE SEQUENCE</scope>
    <source>
        <strain evidence="1">Hyas-2018</strain>
    </source>
</reference>
<gene>
    <name evidence="1" type="ORF">HPB50_026678</name>
</gene>
<evidence type="ECO:0000313" key="2">
    <source>
        <dbReference type="Proteomes" id="UP000821845"/>
    </source>
</evidence>
<accession>A0ACB7TTU2</accession>
<comment type="caution">
    <text evidence="1">The sequence shown here is derived from an EMBL/GenBank/DDBJ whole genome shotgun (WGS) entry which is preliminary data.</text>
</comment>
<sequence length="162" mass="17837">MDIIGFCGDTQQSPLFCESVHIDEEGDFSQGSGHNRLKLSFSASVYQQSIRICQQPIRHFLPPRLYETVAAEALRPIVPLFSWEGTPNARRIPAFAFANDLVLLAEDAQLQQLLQVTANHLSGLGLAFNLKKSAVLWFSGSEDSASTFCLPCSEITAKATTY</sequence>
<dbReference type="Proteomes" id="UP000821845">
    <property type="component" value="Chromosome 1"/>
</dbReference>
<name>A0ACB7TTU2_HYAAI</name>
<proteinExistence type="predicted"/>
<dbReference type="EMBL" id="CM023481">
    <property type="protein sequence ID" value="KAH6948877.1"/>
    <property type="molecule type" value="Genomic_DNA"/>
</dbReference>
<organism evidence="1 2">
    <name type="scientific">Hyalomma asiaticum</name>
    <name type="common">Tick</name>
    <dbReference type="NCBI Taxonomy" id="266040"/>
    <lineage>
        <taxon>Eukaryota</taxon>
        <taxon>Metazoa</taxon>
        <taxon>Ecdysozoa</taxon>
        <taxon>Arthropoda</taxon>
        <taxon>Chelicerata</taxon>
        <taxon>Arachnida</taxon>
        <taxon>Acari</taxon>
        <taxon>Parasitiformes</taxon>
        <taxon>Ixodida</taxon>
        <taxon>Ixodoidea</taxon>
        <taxon>Ixodidae</taxon>
        <taxon>Hyalomminae</taxon>
        <taxon>Hyalomma</taxon>
    </lineage>
</organism>
<keyword evidence="2" id="KW-1185">Reference proteome</keyword>
<evidence type="ECO:0000313" key="1">
    <source>
        <dbReference type="EMBL" id="KAH6948877.1"/>
    </source>
</evidence>
<protein>
    <submittedName>
        <fullName evidence="1">Uncharacterized protein</fullName>
    </submittedName>
</protein>